<protein>
    <submittedName>
        <fullName evidence="2">DUF3015 domain-containing protein</fullName>
    </submittedName>
</protein>
<dbReference type="Proteomes" id="UP000772812">
    <property type="component" value="Unassembled WGS sequence"/>
</dbReference>
<feature type="chain" id="PRO_5047525542" evidence="1">
    <location>
        <begin position="21"/>
        <end position="154"/>
    </location>
</feature>
<evidence type="ECO:0000313" key="3">
    <source>
        <dbReference type="Proteomes" id="UP000772812"/>
    </source>
</evidence>
<reference evidence="2 3" key="1">
    <citation type="journal article" date="2021" name="Syst. Appl. Microbiol.">
        <title>Persephonella atlantica sp. nov.: How to adapt to physico-chemical gradients in high temperature hydrothermal habitats.</title>
        <authorList>
            <person name="Francois D.X."/>
            <person name="Godfroy A."/>
            <person name="Mathien C."/>
            <person name="Aube J."/>
            <person name="Cathalot C."/>
            <person name="Lesongeur F."/>
            <person name="L'Haridon S."/>
            <person name="Philippon X."/>
            <person name="Roussel E.G."/>
        </authorList>
    </citation>
    <scope>NUCLEOTIDE SEQUENCE [LARGE SCALE GENOMIC DNA]</scope>
    <source>
        <strain evidence="2 3">MO1340</strain>
    </source>
</reference>
<name>A0ABS1GHE6_9AQUI</name>
<dbReference type="EMBL" id="JAACYA010000001">
    <property type="protein sequence ID" value="MBK3332356.1"/>
    <property type="molecule type" value="Genomic_DNA"/>
</dbReference>
<keyword evidence="3" id="KW-1185">Reference proteome</keyword>
<feature type="signal peptide" evidence="1">
    <location>
        <begin position="1"/>
        <end position="20"/>
    </location>
</feature>
<dbReference type="RefSeq" id="WP_200673734.1">
    <property type="nucleotide sequence ID" value="NZ_JAACYA010000001.1"/>
</dbReference>
<sequence>MKKVLAGILGAAVIALPSFAVNKENVGCGLGYMLFKDAPDSTLFEILAVTTNGTFGNQTFGITTGTLECKQPEKVVKNDRLFKFVTENMDQLAADIASGNGEALDTVAELMNIPVDKRDAFYRKLQANFDKIYSSETVQSADVIDRIVEIAQEV</sequence>
<dbReference type="Pfam" id="PF11220">
    <property type="entry name" value="DUF3015"/>
    <property type="match status" value="1"/>
</dbReference>
<gene>
    <name evidence="2" type="ORF">GWK41_04650</name>
</gene>
<proteinExistence type="predicted"/>
<keyword evidence="1" id="KW-0732">Signal</keyword>
<dbReference type="InterPro" id="IPR021383">
    <property type="entry name" value="DUF3015"/>
</dbReference>
<accession>A0ABS1GHE6</accession>
<evidence type="ECO:0000256" key="1">
    <source>
        <dbReference type="SAM" id="SignalP"/>
    </source>
</evidence>
<organism evidence="2 3">
    <name type="scientific">Persephonella atlantica</name>
    <dbReference type="NCBI Taxonomy" id="2699429"/>
    <lineage>
        <taxon>Bacteria</taxon>
        <taxon>Pseudomonadati</taxon>
        <taxon>Aquificota</taxon>
        <taxon>Aquificia</taxon>
        <taxon>Aquificales</taxon>
        <taxon>Hydrogenothermaceae</taxon>
        <taxon>Persephonella</taxon>
    </lineage>
</organism>
<evidence type="ECO:0000313" key="2">
    <source>
        <dbReference type="EMBL" id="MBK3332356.1"/>
    </source>
</evidence>
<comment type="caution">
    <text evidence="2">The sequence shown here is derived from an EMBL/GenBank/DDBJ whole genome shotgun (WGS) entry which is preliminary data.</text>
</comment>